<evidence type="ECO:0000259" key="2">
    <source>
        <dbReference type="PROSITE" id="PS50206"/>
    </source>
</evidence>
<feature type="domain" description="Rhodanese" evidence="2">
    <location>
        <begin position="47"/>
        <end position="135"/>
    </location>
</feature>
<dbReference type="EMBL" id="JADHQC010000004">
    <property type="protein sequence ID" value="MBL6811560.1"/>
    <property type="molecule type" value="Genomic_DNA"/>
</dbReference>
<sequence length="135" mass="15241">MPYFIEFLIDNWFIVIPLIFSLLALYLLDRISKAINLEPHKVVVLINKKNALVIDIRPQKEFDEGKISQARHVGPDLDVCKKEIAKADGKPVILVCQNGTNSSRMASDLKKEEISVFVLKGGINNWVSEKLPLVN</sequence>
<dbReference type="Proteomes" id="UP000744438">
    <property type="component" value="Unassembled WGS sequence"/>
</dbReference>
<keyword evidence="1" id="KW-0472">Membrane</keyword>
<evidence type="ECO:0000256" key="1">
    <source>
        <dbReference type="SAM" id="Phobius"/>
    </source>
</evidence>
<dbReference type="InterPro" id="IPR050229">
    <property type="entry name" value="GlpE_sulfurtransferase"/>
</dbReference>
<gene>
    <name evidence="3" type="ORF">ISQ63_01595</name>
</gene>
<name>A0A937I006_9GAMM</name>
<dbReference type="SUPFAM" id="SSF52821">
    <property type="entry name" value="Rhodanese/Cell cycle control phosphatase"/>
    <property type="match status" value="1"/>
</dbReference>
<dbReference type="InterPro" id="IPR001763">
    <property type="entry name" value="Rhodanese-like_dom"/>
</dbReference>
<dbReference type="CDD" id="cd00158">
    <property type="entry name" value="RHOD"/>
    <property type="match status" value="1"/>
</dbReference>
<feature type="transmembrane region" description="Helical" evidence="1">
    <location>
        <begin position="12"/>
        <end position="28"/>
    </location>
</feature>
<reference evidence="3" key="1">
    <citation type="submission" date="2020-10" db="EMBL/GenBank/DDBJ databases">
        <title>Microbiome of the Black Sea water column analyzed by genome centric metagenomics.</title>
        <authorList>
            <person name="Cabello-Yeves P.J."/>
            <person name="Callieri C."/>
            <person name="Picazo A."/>
            <person name="Mehrshad M."/>
            <person name="Haro-Moreno J.M."/>
            <person name="Roda-Garcia J."/>
            <person name="Dzembekova N."/>
            <person name="Slabakova V."/>
            <person name="Slabakova N."/>
            <person name="Moncheva S."/>
            <person name="Rodriguez-Valera F."/>
        </authorList>
    </citation>
    <scope>NUCLEOTIDE SEQUENCE</scope>
    <source>
        <strain evidence="3">BS307-5m-G49</strain>
    </source>
</reference>
<dbReference type="PANTHER" id="PTHR43031">
    <property type="entry name" value="FAD-DEPENDENT OXIDOREDUCTASE"/>
    <property type="match status" value="1"/>
</dbReference>
<organism evidence="3 4">
    <name type="scientific">SAR86 cluster bacterium</name>
    <dbReference type="NCBI Taxonomy" id="2030880"/>
    <lineage>
        <taxon>Bacteria</taxon>
        <taxon>Pseudomonadati</taxon>
        <taxon>Pseudomonadota</taxon>
        <taxon>Gammaproteobacteria</taxon>
        <taxon>SAR86 cluster</taxon>
    </lineage>
</organism>
<evidence type="ECO:0000313" key="3">
    <source>
        <dbReference type="EMBL" id="MBL6811560.1"/>
    </source>
</evidence>
<dbReference type="PANTHER" id="PTHR43031:SF18">
    <property type="entry name" value="RHODANESE-RELATED SULFURTRANSFERASES"/>
    <property type="match status" value="1"/>
</dbReference>
<keyword evidence="1" id="KW-0812">Transmembrane</keyword>
<dbReference type="Pfam" id="PF00581">
    <property type="entry name" value="Rhodanese"/>
    <property type="match status" value="1"/>
</dbReference>
<dbReference type="AlphaFoldDB" id="A0A937I006"/>
<accession>A0A937I006</accession>
<dbReference type="SMART" id="SM00450">
    <property type="entry name" value="RHOD"/>
    <property type="match status" value="1"/>
</dbReference>
<dbReference type="PROSITE" id="PS50206">
    <property type="entry name" value="RHODANESE_3"/>
    <property type="match status" value="1"/>
</dbReference>
<evidence type="ECO:0000313" key="4">
    <source>
        <dbReference type="Proteomes" id="UP000744438"/>
    </source>
</evidence>
<dbReference type="InterPro" id="IPR036873">
    <property type="entry name" value="Rhodanese-like_dom_sf"/>
</dbReference>
<proteinExistence type="predicted"/>
<comment type="caution">
    <text evidence="3">The sequence shown here is derived from an EMBL/GenBank/DDBJ whole genome shotgun (WGS) entry which is preliminary data.</text>
</comment>
<dbReference type="Gene3D" id="3.40.250.10">
    <property type="entry name" value="Rhodanese-like domain"/>
    <property type="match status" value="1"/>
</dbReference>
<protein>
    <submittedName>
        <fullName evidence="3">Rhodanese-like domain-containing protein</fullName>
    </submittedName>
</protein>
<keyword evidence="1" id="KW-1133">Transmembrane helix</keyword>